<accession>A0A811V0Z4</accession>
<dbReference type="AlphaFoldDB" id="A0A811V0Z4"/>
<sequence>INPVRVDNNMMLILSPFDRPTGRSNHGLYIIGAAKRKGLNVRATAYCVSFIANRAENEVGKCAQFW</sequence>
<name>A0A811V0Z4_CERCA</name>
<reference evidence="1" key="1">
    <citation type="submission" date="2020-11" db="EMBL/GenBank/DDBJ databases">
        <authorList>
            <person name="Whitehead M."/>
        </authorList>
    </citation>
    <scope>NUCLEOTIDE SEQUENCE</scope>
    <source>
        <strain evidence="1">EGII</strain>
    </source>
</reference>
<gene>
    <name evidence="1" type="ORF">CCAP1982_LOCUS12938</name>
</gene>
<dbReference type="EMBL" id="CAJHJT010000034">
    <property type="protein sequence ID" value="CAD7004541.1"/>
    <property type="molecule type" value="Genomic_DNA"/>
</dbReference>
<organism evidence="1 2">
    <name type="scientific">Ceratitis capitata</name>
    <name type="common">Mediterranean fruit fly</name>
    <name type="synonym">Tephritis capitata</name>
    <dbReference type="NCBI Taxonomy" id="7213"/>
    <lineage>
        <taxon>Eukaryota</taxon>
        <taxon>Metazoa</taxon>
        <taxon>Ecdysozoa</taxon>
        <taxon>Arthropoda</taxon>
        <taxon>Hexapoda</taxon>
        <taxon>Insecta</taxon>
        <taxon>Pterygota</taxon>
        <taxon>Neoptera</taxon>
        <taxon>Endopterygota</taxon>
        <taxon>Diptera</taxon>
        <taxon>Brachycera</taxon>
        <taxon>Muscomorpha</taxon>
        <taxon>Tephritoidea</taxon>
        <taxon>Tephritidae</taxon>
        <taxon>Ceratitis</taxon>
        <taxon>Ceratitis</taxon>
    </lineage>
</organism>
<evidence type="ECO:0000313" key="2">
    <source>
        <dbReference type="Proteomes" id="UP000606786"/>
    </source>
</evidence>
<protein>
    <submittedName>
        <fullName evidence="1">(Mediterranean fruit fly) hypothetical protein</fullName>
    </submittedName>
</protein>
<comment type="caution">
    <text evidence="1">The sequence shown here is derived from an EMBL/GenBank/DDBJ whole genome shotgun (WGS) entry which is preliminary data.</text>
</comment>
<evidence type="ECO:0000313" key="1">
    <source>
        <dbReference type="EMBL" id="CAD7004541.1"/>
    </source>
</evidence>
<dbReference type="Proteomes" id="UP000606786">
    <property type="component" value="Unassembled WGS sequence"/>
</dbReference>
<proteinExistence type="predicted"/>
<feature type="non-terminal residue" evidence="1">
    <location>
        <position position="1"/>
    </location>
</feature>
<keyword evidence="2" id="KW-1185">Reference proteome</keyword>